<comment type="catalytic activity">
    <reaction evidence="6 7">
        <text>9-ribosyl-trans-zeatin 5'-phosphate + H2O = trans-zeatin + D-ribose 5-phosphate</text>
        <dbReference type="Rhea" id="RHEA:48564"/>
        <dbReference type="ChEBI" id="CHEBI:15377"/>
        <dbReference type="ChEBI" id="CHEBI:16522"/>
        <dbReference type="ChEBI" id="CHEBI:78346"/>
        <dbReference type="ChEBI" id="CHEBI:87947"/>
        <dbReference type="EC" id="3.2.2.n1"/>
    </reaction>
</comment>
<keyword evidence="3 7" id="KW-0203">Cytokinin biosynthesis</keyword>
<proteinExistence type="inferred from homology"/>
<keyword evidence="9" id="KW-1185">Reference proteome</keyword>
<dbReference type="NCBIfam" id="TIGR00730">
    <property type="entry name" value="Rossman fold protein, TIGR00730 family"/>
    <property type="match status" value="1"/>
</dbReference>
<name>A0AAD5ICD9_ACENE</name>
<dbReference type="GO" id="GO:0016799">
    <property type="term" value="F:hydrolase activity, hydrolyzing N-glycosyl compounds"/>
    <property type="evidence" value="ECO:0007669"/>
    <property type="project" value="TreeGrafter"/>
</dbReference>
<accession>A0AAD5ICD9</accession>
<evidence type="ECO:0000313" key="8">
    <source>
        <dbReference type="EMBL" id="KAI9159753.1"/>
    </source>
</evidence>
<comment type="similarity">
    <text evidence="1 7">Belongs to the LOG family.</text>
</comment>
<comment type="function">
    <text evidence="4 7">Cytokinin-activating enzyme working in the direct activation pathway. Phosphoribohydrolase that converts inactive cytokinin nucleotides to the biologically active free-base forms.</text>
</comment>
<comment type="caution">
    <text evidence="8">The sequence shown here is derived from an EMBL/GenBank/DDBJ whole genome shotgun (WGS) entry which is preliminary data.</text>
</comment>
<evidence type="ECO:0000256" key="6">
    <source>
        <dbReference type="ARBA" id="ARBA00049153"/>
    </source>
</evidence>
<dbReference type="Proteomes" id="UP001064489">
    <property type="component" value="Chromosome 2"/>
</dbReference>
<keyword evidence="7" id="KW-0378">Hydrolase</keyword>
<dbReference type="InterPro" id="IPR005269">
    <property type="entry name" value="LOG"/>
</dbReference>
<dbReference type="SUPFAM" id="SSF102405">
    <property type="entry name" value="MCP/YpsA-like"/>
    <property type="match status" value="1"/>
</dbReference>
<dbReference type="AlphaFoldDB" id="A0AAD5ICD9"/>
<dbReference type="InterPro" id="IPR031100">
    <property type="entry name" value="LOG_fam"/>
</dbReference>
<dbReference type="GO" id="GO:0005829">
    <property type="term" value="C:cytosol"/>
    <property type="evidence" value="ECO:0007669"/>
    <property type="project" value="TreeGrafter"/>
</dbReference>
<evidence type="ECO:0000256" key="7">
    <source>
        <dbReference type="RuleBase" id="RU363015"/>
    </source>
</evidence>
<dbReference type="PANTHER" id="PTHR31223">
    <property type="entry name" value="LOG FAMILY PROTEIN YJL055W"/>
    <property type="match status" value="1"/>
</dbReference>
<dbReference type="PANTHER" id="PTHR31223:SF70">
    <property type="entry name" value="LOG FAMILY PROTEIN YJL055W"/>
    <property type="match status" value="1"/>
</dbReference>
<evidence type="ECO:0000256" key="4">
    <source>
        <dbReference type="ARBA" id="ARBA00024884"/>
    </source>
</evidence>
<evidence type="ECO:0000256" key="2">
    <source>
        <dbReference type="ARBA" id="ARBA00012205"/>
    </source>
</evidence>
<dbReference type="Gene3D" id="3.40.50.450">
    <property type="match status" value="1"/>
</dbReference>
<protein>
    <recommendedName>
        <fullName evidence="2 7">Cytokinin riboside 5'-monophosphate phosphoribohydrolase</fullName>
        <ecNumber evidence="2 7">3.2.2.n1</ecNumber>
    </recommendedName>
</protein>
<comment type="catalytic activity">
    <reaction evidence="5 7">
        <text>N(6)-(dimethylallyl)adenosine 5'-phosphate + H2O = N(6)-dimethylallyladenine + D-ribose 5-phosphate</text>
        <dbReference type="Rhea" id="RHEA:48560"/>
        <dbReference type="ChEBI" id="CHEBI:15377"/>
        <dbReference type="ChEBI" id="CHEBI:17660"/>
        <dbReference type="ChEBI" id="CHEBI:57526"/>
        <dbReference type="ChEBI" id="CHEBI:78346"/>
        <dbReference type="EC" id="3.2.2.n1"/>
    </reaction>
</comment>
<dbReference type="GO" id="GO:0009691">
    <property type="term" value="P:cytokinin biosynthetic process"/>
    <property type="evidence" value="ECO:0007669"/>
    <property type="project" value="UniProtKB-UniRule"/>
</dbReference>
<evidence type="ECO:0000313" key="9">
    <source>
        <dbReference type="Proteomes" id="UP001064489"/>
    </source>
</evidence>
<evidence type="ECO:0000256" key="1">
    <source>
        <dbReference type="ARBA" id="ARBA00006763"/>
    </source>
</evidence>
<gene>
    <name evidence="8" type="ORF">LWI28_001613</name>
</gene>
<organism evidence="8 9">
    <name type="scientific">Acer negundo</name>
    <name type="common">Box elder</name>
    <dbReference type="NCBI Taxonomy" id="4023"/>
    <lineage>
        <taxon>Eukaryota</taxon>
        <taxon>Viridiplantae</taxon>
        <taxon>Streptophyta</taxon>
        <taxon>Embryophyta</taxon>
        <taxon>Tracheophyta</taxon>
        <taxon>Spermatophyta</taxon>
        <taxon>Magnoliopsida</taxon>
        <taxon>eudicotyledons</taxon>
        <taxon>Gunneridae</taxon>
        <taxon>Pentapetalae</taxon>
        <taxon>rosids</taxon>
        <taxon>malvids</taxon>
        <taxon>Sapindales</taxon>
        <taxon>Sapindaceae</taxon>
        <taxon>Hippocastanoideae</taxon>
        <taxon>Acereae</taxon>
        <taxon>Acer</taxon>
    </lineage>
</organism>
<reference evidence="8" key="2">
    <citation type="submission" date="2023-02" db="EMBL/GenBank/DDBJ databases">
        <authorList>
            <person name="Swenson N.G."/>
            <person name="Wegrzyn J.L."/>
            <person name="Mcevoy S.L."/>
        </authorList>
    </citation>
    <scope>NUCLEOTIDE SEQUENCE</scope>
    <source>
        <strain evidence="8">91603</strain>
        <tissue evidence="8">Leaf</tissue>
    </source>
</reference>
<dbReference type="EC" id="3.2.2.n1" evidence="2 7"/>
<dbReference type="GO" id="GO:0005634">
    <property type="term" value="C:nucleus"/>
    <property type="evidence" value="ECO:0007669"/>
    <property type="project" value="UniProtKB-ARBA"/>
</dbReference>
<evidence type="ECO:0000256" key="5">
    <source>
        <dbReference type="ARBA" id="ARBA00047718"/>
    </source>
</evidence>
<reference evidence="8" key="1">
    <citation type="journal article" date="2022" name="Plant J.">
        <title>Strategies of tolerance reflected in two North American maple genomes.</title>
        <authorList>
            <person name="McEvoy S.L."/>
            <person name="Sezen U.U."/>
            <person name="Trouern-Trend A."/>
            <person name="McMahon S.M."/>
            <person name="Schaberg P.G."/>
            <person name="Yang J."/>
            <person name="Wegrzyn J.L."/>
            <person name="Swenson N.G."/>
        </authorList>
    </citation>
    <scope>NUCLEOTIDE SEQUENCE</scope>
    <source>
        <strain evidence="8">91603</strain>
    </source>
</reference>
<sequence length="166" mass="18079">MDKTSSYRLINICVFCGSSSGKDVEFEGAAKNLGKVLTEKRMHLVYRGGNLGLMGCVSKAAHEGGSQVFGIIPKALATCDIIGDTVREVKIVSTMHERKVEMLNHADAFIVLPGGLGTLELFEVTSWAQLKIHQKPIGLLNVNGFYNGLLSFLTYYVEKGFILPLA</sequence>
<evidence type="ECO:0000256" key="3">
    <source>
        <dbReference type="ARBA" id="ARBA00022712"/>
    </source>
</evidence>
<dbReference type="Pfam" id="PF03641">
    <property type="entry name" value="Lysine_decarbox"/>
    <property type="match status" value="1"/>
</dbReference>
<dbReference type="EMBL" id="JAJSOW010000106">
    <property type="protein sequence ID" value="KAI9159753.1"/>
    <property type="molecule type" value="Genomic_DNA"/>
</dbReference>